<proteinExistence type="predicted"/>
<protein>
    <submittedName>
        <fullName evidence="6">ABC transporter substrate-binding protein</fullName>
    </submittedName>
</protein>
<keyword evidence="5" id="KW-0449">Lipoprotein</keyword>
<dbReference type="PANTHER" id="PTHR43649:SF33">
    <property type="entry name" value="POLYGALACTURONAN_RHAMNOGALACTURONAN-BINDING PROTEIN YTCQ"/>
    <property type="match status" value="1"/>
</dbReference>
<evidence type="ECO:0000256" key="5">
    <source>
        <dbReference type="ARBA" id="ARBA00023288"/>
    </source>
</evidence>
<dbReference type="Pfam" id="PF01547">
    <property type="entry name" value="SBP_bac_1"/>
    <property type="match status" value="1"/>
</dbReference>
<evidence type="ECO:0000256" key="2">
    <source>
        <dbReference type="ARBA" id="ARBA00022729"/>
    </source>
</evidence>
<evidence type="ECO:0000313" key="6">
    <source>
        <dbReference type="EMBL" id="GAA2678432.1"/>
    </source>
</evidence>
<keyword evidence="2" id="KW-0732">Signal</keyword>
<evidence type="ECO:0000256" key="3">
    <source>
        <dbReference type="ARBA" id="ARBA00023136"/>
    </source>
</evidence>
<organism evidence="6 7">
    <name type="scientific">Nonomuraea recticatena</name>
    <dbReference type="NCBI Taxonomy" id="46178"/>
    <lineage>
        <taxon>Bacteria</taxon>
        <taxon>Bacillati</taxon>
        <taxon>Actinomycetota</taxon>
        <taxon>Actinomycetes</taxon>
        <taxon>Streptosporangiales</taxon>
        <taxon>Streptosporangiaceae</taxon>
        <taxon>Nonomuraea</taxon>
    </lineage>
</organism>
<evidence type="ECO:0000256" key="1">
    <source>
        <dbReference type="ARBA" id="ARBA00022475"/>
    </source>
</evidence>
<evidence type="ECO:0000313" key="7">
    <source>
        <dbReference type="Proteomes" id="UP001501666"/>
    </source>
</evidence>
<sequence length="427" mass="46499">MPMMISRGGTAIIAAVCLLTACGGQPGGTGKEITIWSMWSEGEPNQKVLAEAAKDFEKETGVRVRTQWKGRTAVKTFLPSLNTDNVPADLVEGNNRELTRQFAATKAAADLSDVYGAKVHGEQATVADTVGEAYRRMATSADGVVTQLPYQVSTYGWFFDGRTFPELVTAPPKTWEDFTAVLRGQQAKGRSPLGQDGSIPNYNVRYLEHFARALMGDEGWHALAPDRTGRGWLNPEVLKAATMVESLAKGGYFPAGFNATKFPAMQQKWAGGESDFLYQGTYLPKEVAPYADPGFEFRAFRFPSVEGRTPTMNVTTTGFGIPKKARNAADAKRFLAFFLQKKYQEKVSSVALEMSVRKDVPAAAQVADLKRALDSGEINKADVVDVGDFNAKVLLPLSDELLFGKITAAGFTRKMAENAAAYWKSKG</sequence>
<accession>A0ABN3SIU2</accession>
<evidence type="ECO:0000256" key="4">
    <source>
        <dbReference type="ARBA" id="ARBA00023139"/>
    </source>
</evidence>
<dbReference type="InterPro" id="IPR050490">
    <property type="entry name" value="Bact_solute-bd_prot1"/>
</dbReference>
<comment type="caution">
    <text evidence="6">The sequence shown here is derived from an EMBL/GenBank/DDBJ whole genome shotgun (WGS) entry which is preliminary data.</text>
</comment>
<keyword evidence="3" id="KW-0472">Membrane</keyword>
<dbReference type="SUPFAM" id="SSF53850">
    <property type="entry name" value="Periplasmic binding protein-like II"/>
    <property type="match status" value="1"/>
</dbReference>
<dbReference type="PANTHER" id="PTHR43649">
    <property type="entry name" value="ARABINOSE-BINDING PROTEIN-RELATED"/>
    <property type="match status" value="1"/>
</dbReference>
<gene>
    <name evidence="6" type="ORF">GCM10010412_061580</name>
</gene>
<dbReference type="InterPro" id="IPR006059">
    <property type="entry name" value="SBP"/>
</dbReference>
<keyword evidence="7" id="KW-1185">Reference proteome</keyword>
<dbReference type="Proteomes" id="UP001501666">
    <property type="component" value="Unassembled WGS sequence"/>
</dbReference>
<keyword evidence="1" id="KW-1003">Cell membrane</keyword>
<dbReference type="Gene3D" id="3.40.190.10">
    <property type="entry name" value="Periplasmic binding protein-like II"/>
    <property type="match status" value="1"/>
</dbReference>
<name>A0ABN3SIU2_9ACTN</name>
<dbReference type="EMBL" id="BAAATE010000019">
    <property type="protein sequence ID" value="GAA2678432.1"/>
    <property type="molecule type" value="Genomic_DNA"/>
</dbReference>
<reference evidence="6 7" key="1">
    <citation type="journal article" date="2019" name="Int. J. Syst. Evol. Microbiol.">
        <title>The Global Catalogue of Microorganisms (GCM) 10K type strain sequencing project: providing services to taxonomists for standard genome sequencing and annotation.</title>
        <authorList>
            <consortium name="The Broad Institute Genomics Platform"/>
            <consortium name="The Broad Institute Genome Sequencing Center for Infectious Disease"/>
            <person name="Wu L."/>
            <person name="Ma J."/>
        </authorList>
    </citation>
    <scope>NUCLEOTIDE SEQUENCE [LARGE SCALE GENOMIC DNA]</scope>
    <source>
        <strain evidence="6 7">JCM 6835</strain>
    </source>
</reference>
<dbReference type="PROSITE" id="PS51257">
    <property type="entry name" value="PROKAR_LIPOPROTEIN"/>
    <property type="match status" value="1"/>
</dbReference>
<keyword evidence="4" id="KW-0564">Palmitate</keyword>